<dbReference type="InterPro" id="IPR001712">
    <property type="entry name" value="T3SS_FHIPEP"/>
</dbReference>
<evidence type="ECO:0000256" key="3">
    <source>
        <dbReference type="ARBA" id="ARBA00022475"/>
    </source>
</evidence>
<dbReference type="RefSeq" id="WP_182622894.1">
    <property type="nucleotide sequence ID" value="NZ_JACIUV010000006.1"/>
</dbReference>
<evidence type="ECO:0000256" key="2">
    <source>
        <dbReference type="ARBA" id="ARBA00008835"/>
    </source>
</evidence>
<dbReference type="InterPro" id="IPR006301">
    <property type="entry name" value="FlhA"/>
</dbReference>
<dbReference type="Gene3D" id="3.40.50.12790">
    <property type="entry name" value="FHIPEP family, domain 4"/>
    <property type="match status" value="1"/>
</dbReference>
<dbReference type="PANTHER" id="PTHR30161:SF1">
    <property type="entry name" value="FLAGELLAR BIOSYNTHESIS PROTEIN FLHA-RELATED"/>
    <property type="match status" value="1"/>
</dbReference>
<keyword evidence="9" id="KW-0969">Cilium</keyword>
<proteinExistence type="inferred from homology"/>
<dbReference type="InterPro" id="IPR042193">
    <property type="entry name" value="FHIPEP_3"/>
</dbReference>
<comment type="caution">
    <text evidence="9">The sequence shown here is derived from an EMBL/GenBank/DDBJ whole genome shotgun (WGS) entry which is preliminary data.</text>
</comment>
<evidence type="ECO:0000256" key="8">
    <source>
        <dbReference type="SAM" id="MobiDB-lite"/>
    </source>
</evidence>
<feature type="transmembrane region" description="Helical" evidence="7">
    <location>
        <begin position="288"/>
        <end position="304"/>
    </location>
</feature>
<dbReference type="GO" id="GO:0005886">
    <property type="term" value="C:plasma membrane"/>
    <property type="evidence" value="ECO:0007669"/>
    <property type="project" value="UniProtKB-SubCell"/>
</dbReference>
<accession>A0A7W3YWF1</accession>
<dbReference type="GO" id="GO:0009306">
    <property type="term" value="P:protein secretion"/>
    <property type="evidence" value="ECO:0007669"/>
    <property type="project" value="InterPro"/>
</dbReference>
<organism evidence="9 10">
    <name type="scientific">Stenotrophomonas koreensis</name>
    <dbReference type="NCBI Taxonomy" id="266128"/>
    <lineage>
        <taxon>Bacteria</taxon>
        <taxon>Pseudomonadati</taxon>
        <taxon>Pseudomonadota</taxon>
        <taxon>Gammaproteobacteria</taxon>
        <taxon>Lysobacterales</taxon>
        <taxon>Lysobacteraceae</taxon>
        <taxon>Stenotrophomonas</taxon>
    </lineage>
</organism>
<dbReference type="InterPro" id="IPR042196">
    <property type="entry name" value="FHIPEP_4"/>
</dbReference>
<comment type="subcellular location">
    <subcellularLocation>
        <location evidence="1 7">Cell membrane</location>
        <topology evidence="1 7">Multi-pass membrane protein</topology>
    </subcellularLocation>
</comment>
<feature type="transmembrane region" description="Helical" evidence="7">
    <location>
        <begin position="21"/>
        <end position="40"/>
    </location>
</feature>
<keyword evidence="4 7" id="KW-0812">Transmembrane</keyword>
<dbReference type="InterPro" id="IPR025505">
    <property type="entry name" value="FHIPEP_CS"/>
</dbReference>
<keyword evidence="3 7" id="KW-1003">Cell membrane</keyword>
<evidence type="ECO:0000256" key="4">
    <source>
        <dbReference type="ARBA" id="ARBA00022692"/>
    </source>
</evidence>
<gene>
    <name evidence="7 9" type="primary">flhA</name>
    <name evidence="9" type="ORF">H4O09_12815</name>
</gene>
<protein>
    <recommendedName>
        <fullName evidence="7">Flagellar biosynthesis protein FlhA</fullName>
    </recommendedName>
</protein>
<evidence type="ECO:0000256" key="6">
    <source>
        <dbReference type="ARBA" id="ARBA00023136"/>
    </source>
</evidence>
<dbReference type="GO" id="GO:0044780">
    <property type="term" value="P:bacterial-type flagellum assembly"/>
    <property type="evidence" value="ECO:0007669"/>
    <property type="project" value="InterPro"/>
</dbReference>
<keyword evidence="6 7" id="KW-0472">Membrane</keyword>
<feature type="transmembrane region" description="Helical" evidence="7">
    <location>
        <begin position="250"/>
        <end position="267"/>
    </location>
</feature>
<feature type="transmembrane region" description="Helical" evidence="7">
    <location>
        <begin position="116"/>
        <end position="139"/>
    </location>
</feature>
<keyword evidence="7" id="KW-0653">Protein transport</keyword>
<keyword evidence="7" id="KW-1006">Bacterial flagellum protein export</keyword>
<reference evidence="9 10" key="1">
    <citation type="submission" date="2020-08" db="EMBL/GenBank/DDBJ databases">
        <title>Stenotrophomonas sp. W1S232.</title>
        <authorList>
            <person name="Deng Y."/>
        </authorList>
    </citation>
    <scope>NUCLEOTIDE SEQUENCE [LARGE SCALE GENOMIC DNA]</scope>
    <source>
        <strain evidence="9 10">W1S232</strain>
    </source>
</reference>
<feature type="transmembrane region" description="Helical" evidence="7">
    <location>
        <begin position="71"/>
        <end position="96"/>
    </location>
</feature>
<dbReference type="PIRSF" id="PIRSF005419">
    <property type="entry name" value="FlhA"/>
    <property type="match status" value="1"/>
</dbReference>
<dbReference type="Proteomes" id="UP000550609">
    <property type="component" value="Unassembled WGS sequence"/>
</dbReference>
<feature type="region of interest" description="Disordered" evidence="8">
    <location>
        <begin position="337"/>
        <end position="358"/>
    </location>
</feature>
<dbReference type="PROSITE" id="PS00994">
    <property type="entry name" value="FHIPEP"/>
    <property type="match status" value="1"/>
</dbReference>
<dbReference type="NCBIfam" id="TIGR01398">
    <property type="entry name" value="FlhA"/>
    <property type="match status" value="1"/>
</dbReference>
<keyword evidence="9" id="KW-0966">Cell projection</keyword>
<comment type="function">
    <text evidence="7">Required for formation of the rod structure of the flagellar apparatus. Together with FliI and FliH, may constitute the export apparatus of flagellin.</text>
</comment>
<name>A0A7W3YWF1_9GAMM</name>
<keyword evidence="5 7" id="KW-1133">Transmembrane helix</keyword>
<dbReference type="PANTHER" id="PTHR30161">
    <property type="entry name" value="FLAGELLAR EXPORT PROTEIN, MEMBRANE FLHA SUBUNIT-RELATED"/>
    <property type="match status" value="1"/>
</dbReference>
<dbReference type="EMBL" id="JACIUV010000006">
    <property type="protein sequence ID" value="MBB1117934.1"/>
    <property type="molecule type" value="Genomic_DNA"/>
</dbReference>
<evidence type="ECO:0000313" key="10">
    <source>
        <dbReference type="Proteomes" id="UP000550609"/>
    </source>
</evidence>
<evidence type="ECO:0000256" key="5">
    <source>
        <dbReference type="ARBA" id="ARBA00022989"/>
    </source>
</evidence>
<feature type="transmembrane region" description="Helical" evidence="7">
    <location>
        <begin position="46"/>
        <end position="64"/>
    </location>
</feature>
<keyword evidence="7" id="KW-1005">Bacterial flagellum biogenesis</keyword>
<feature type="transmembrane region" description="Helical" evidence="7">
    <location>
        <begin position="208"/>
        <end position="230"/>
    </location>
</feature>
<dbReference type="Gene3D" id="1.10.8.540">
    <property type="entry name" value="FHIPEP family, domain 3"/>
    <property type="match status" value="1"/>
</dbReference>
<dbReference type="Pfam" id="PF00771">
    <property type="entry name" value="FHIPEP"/>
    <property type="match status" value="1"/>
</dbReference>
<sequence length="707" mass="74942">MSRPSLPPAARRVFDLLRHGLGAPLIVMALLAMVVVPLPAPVLDALFTFNIAISLMVLLAVVNVKRPLDFTIFPIVLLVTTMLRLALNVASTRVILMNGQDGHEAAGKVIAAFGEFVIGGDYAVGIVVFAILTIINFVVITKGAGRVSEVSARFILDAMPGKQMAIDADLNAGLLTREEAKARREEVREEADFYGAMDGANKFIRGDAIAAILILFINLVGGLGVGVLVHGMPVGQAAATYTLLTIGDGLVSQLPALLVSAAVAMLVTRASRAQDMGKSMVGQVFGQHRVLGVAAGIMGLVGLVPGMPNLAFLTLAAILGGLSWLMYKRNIEEQQGTAASGDPALGHHSSPAAGLLEADGRPSASAELTWDELRPVDPLGLEVGYRLIPLVDKNQGGELMARIKGVRRKLTQDLGFLVPPVHIRDNLELAPNAYRLLVHGVPVAAAEIHPDRELALDPGGALGPIDGLAGKDPAFGLDATWILPGARAQAEALGYTVVDPATVVATHLSHQIAEHAPELLGHEEVQQLLATLAKNAPKLVEDLTPKSLPLPVVARVLQNLLGERIALRQLRKIVESLVENAPHTQDPALLTAAVRTALGRFIVQEIAGSAPELPVYTLNPQLERVLQESMQGNGAALEPGLAERLHQSLADCVAKQEARNEPSVLLVPAPVRQALARMVRHSVPQLSVLAYNEVPEDKRLKLVGSIS</sequence>
<keyword evidence="7" id="KW-0813">Transport</keyword>
<keyword evidence="9" id="KW-0282">Flagellum</keyword>
<evidence type="ECO:0000313" key="9">
    <source>
        <dbReference type="EMBL" id="MBB1117934.1"/>
    </source>
</evidence>
<dbReference type="Gene3D" id="3.40.30.60">
    <property type="entry name" value="FHIPEP family, domain 1"/>
    <property type="match status" value="1"/>
</dbReference>
<dbReference type="InterPro" id="IPR042194">
    <property type="entry name" value="FHIPEP_1"/>
</dbReference>
<comment type="similarity">
    <text evidence="2 7">Belongs to the FHIPEP (flagella/HR/invasion proteins export pore) family.</text>
</comment>
<dbReference type="AlphaFoldDB" id="A0A7W3YWF1"/>
<evidence type="ECO:0000256" key="7">
    <source>
        <dbReference type="RuleBase" id="RU364093"/>
    </source>
</evidence>
<dbReference type="PRINTS" id="PR00949">
    <property type="entry name" value="TYPE3IMAPROT"/>
</dbReference>
<evidence type="ECO:0000256" key="1">
    <source>
        <dbReference type="ARBA" id="ARBA00004651"/>
    </source>
</evidence>